<comment type="caution">
    <text evidence="1">The sequence shown here is derived from an EMBL/GenBank/DDBJ whole genome shotgun (WGS) entry which is preliminary data.</text>
</comment>
<organism evidence="1 2">
    <name type="scientific">Blastocystis sp. subtype 1 (strain ATCC 50177 / NandII)</name>
    <dbReference type="NCBI Taxonomy" id="478820"/>
    <lineage>
        <taxon>Eukaryota</taxon>
        <taxon>Sar</taxon>
        <taxon>Stramenopiles</taxon>
        <taxon>Bigyra</taxon>
        <taxon>Opalozoa</taxon>
        <taxon>Opalinata</taxon>
        <taxon>Blastocystidae</taxon>
        <taxon>Blastocystis</taxon>
    </lineage>
</organism>
<name>A0A196S4G2_BLAHN</name>
<dbReference type="AlphaFoldDB" id="A0A196S4G2"/>
<dbReference type="Gene3D" id="3.40.50.11350">
    <property type="match status" value="1"/>
</dbReference>
<dbReference type="OrthoDB" id="428346at2759"/>
<reference evidence="1 2" key="1">
    <citation type="submission" date="2016-05" db="EMBL/GenBank/DDBJ databases">
        <title>Nuclear genome of Blastocystis sp. subtype 1 NandII.</title>
        <authorList>
            <person name="Gentekaki E."/>
            <person name="Curtis B."/>
            <person name="Stairs C."/>
            <person name="Eme L."/>
            <person name="Herman E."/>
            <person name="Klimes V."/>
            <person name="Arias M.C."/>
            <person name="Elias M."/>
            <person name="Hilliou F."/>
            <person name="Klute M."/>
            <person name="Malik S.-B."/>
            <person name="Pightling A."/>
            <person name="Rachubinski R."/>
            <person name="Salas D."/>
            <person name="Schlacht A."/>
            <person name="Suga H."/>
            <person name="Archibald J."/>
            <person name="Ball S.G."/>
            <person name="Clark G."/>
            <person name="Dacks J."/>
            <person name="Van Der Giezen M."/>
            <person name="Tsaousis A."/>
            <person name="Roger A."/>
        </authorList>
    </citation>
    <scope>NUCLEOTIDE SEQUENCE [LARGE SCALE GENOMIC DNA]</scope>
    <source>
        <strain evidence="2">ATCC 50177 / NandII</strain>
    </source>
</reference>
<proteinExistence type="predicted"/>
<accession>A0A196S4G2</accession>
<protein>
    <submittedName>
        <fullName evidence="1">Uncharacterized protein</fullName>
    </submittedName>
</protein>
<dbReference type="Proteomes" id="UP000078348">
    <property type="component" value="Unassembled WGS sequence"/>
</dbReference>
<keyword evidence="2" id="KW-1185">Reference proteome</keyword>
<evidence type="ECO:0000313" key="1">
    <source>
        <dbReference type="EMBL" id="OAO12005.1"/>
    </source>
</evidence>
<evidence type="ECO:0000313" key="2">
    <source>
        <dbReference type="Proteomes" id="UP000078348"/>
    </source>
</evidence>
<sequence>MPYRFAVFLCLWGFVALINLTLNRLSDLFVLLTSSVIAVTVPPPSETASPTHSTLLSDASNSISYPSPYDVYSDNMTDYERILYVQRNYHRFDTEERRRRLSLIVDGLNRNGNHQPREVVFQEMMETGLGNSLLALASSFMVSQLLNASFHVNWRMYHSAFDSPLTNLSSTVGYKTTLPSYSRWKIRWSGCSPKLSALESEPLPALAPEPNLVITAYFDYTKHLFLTPRYDAQLQSLGLAPFFSSPHARLQRTFFAEFPLMTAVRLFFVPKLPLQALIDQTLRQAQSFHLIGLQVRMGSGGADFRDSHRFLRMAALRSFVQLAENYRVARGIPEDGVKWFLSTDSSEVERNLTATYPGRVVVASGFGRGHSSSEFANRNAFYRAVIDVGVLSRCEYMVLTNHSSFGMIARMLAPAPLFSIVPAMGY</sequence>
<dbReference type="EMBL" id="LXWW01000568">
    <property type="protein sequence ID" value="OAO12005.1"/>
    <property type="molecule type" value="Genomic_DNA"/>
</dbReference>
<gene>
    <name evidence="1" type="ORF">AV274_6329</name>
</gene>